<dbReference type="OrthoDB" id="1216583at2759"/>
<organism evidence="1 2">
    <name type="scientific">Senna tora</name>
    <dbReference type="NCBI Taxonomy" id="362788"/>
    <lineage>
        <taxon>Eukaryota</taxon>
        <taxon>Viridiplantae</taxon>
        <taxon>Streptophyta</taxon>
        <taxon>Embryophyta</taxon>
        <taxon>Tracheophyta</taxon>
        <taxon>Spermatophyta</taxon>
        <taxon>Magnoliopsida</taxon>
        <taxon>eudicotyledons</taxon>
        <taxon>Gunneridae</taxon>
        <taxon>Pentapetalae</taxon>
        <taxon>rosids</taxon>
        <taxon>fabids</taxon>
        <taxon>Fabales</taxon>
        <taxon>Fabaceae</taxon>
        <taxon>Caesalpinioideae</taxon>
        <taxon>Cassia clade</taxon>
        <taxon>Senna</taxon>
    </lineage>
</organism>
<dbReference type="Proteomes" id="UP000634136">
    <property type="component" value="Unassembled WGS sequence"/>
</dbReference>
<proteinExistence type="predicted"/>
<evidence type="ECO:0000313" key="1">
    <source>
        <dbReference type="EMBL" id="KAF7841415.1"/>
    </source>
</evidence>
<gene>
    <name evidence="1" type="ORF">G2W53_003713</name>
</gene>
<name>A0A834XB58_9FABA</name>
<dbReference type="EMBL" id="JAAIUW010000002">
    <property type="protein sequence ID" value="KAF7841415.1"/>
    <property type="molecule type" value="Genomic_DNA"/>
</dbReference>
<evidence type="ECO:0000313" key="2">
    <source>
        <dbReference type="Proteomes" id="UP000634136"/>
    </source>
</evidence>
<accession>A0A834XB58</accession>
<protein>
    <submittedName>
        <fullName evidence="1">Uncharacterized protein</fullName>
    </submittedName>
</protein>
<comment type="caution">
    <text evidence="1">The sequence shown here is derived from an EMBL/GenBank/DDBJ whole genome shotgun (WGS) entry which is preliminary data.</text>
</comment>
<keyword evidence="2" id="KW-1185">Reference proteome</keyword>
<sequence length="187" mass="21254">MTPGLQTSPFFYRDASNYLGMSASELVKENLKVAIKISQWNDFVSFTAQRMTIDPIVLGKFSGYRHAQIDLSSVEHHLTTRVRNKLKQIIDVEGRRLSFIDVVASPSIETPRTVEDHLTTRVRNKSKQIIDVEGRRLSFIDVVASPSIETLRMGKRFVTKLSDDGQSSGEYLMNLDIPLQKIKLEKN</sequence>
<reference evidence="1" key="1">
    <citation type="submission" date="2020-09" db="EMBL/GenBank/DDBJ databases">
        <title>Genome-Enabled Discovery of Anthraquinone Biosynthesis in Senna tora.</title>
        <authorList>
            <person name="Kang S.-H."/>
            <person name="Pandey R.P."/>
            <person name="Lee C.-M."/>
            <person name="Sim J.-S."/>
            <person name="Jeong J.-T."/>
            <person name="Choi B.-S."/>
            <person name="Jung M."/>
            <person name="Ginzburg D."/>
            <person name="Zhao K."/>
            <person name="Won S.Y."/>
            <person name="Oh T.-J."/>
            <person name="Yu Y."/>
            <person name="Kim N.-H."/>
            <person name="Lee O.R."/>
            <person name="Lee T.-H."/>
            <person name="Bashyal P."/>
            <person name="Kim T.-S."/>
            <person name="Lee W.-H."/>
            <person name="Kawkins C."/>
            <person name="Kim C.-K."/>
            <person name="Kim J.S."/>
            <person name="Ahn B.O."/>
            <person name="Rhee S.Y."/>
            <person name="Sohng J.K."/>
        </authorList>
    </citation>
    <scope>NUCLEOTIDE SEQUENCE</scope>
    <source>
        <tissue evidence="1">Leaf</tissue>
    </source>
</reference>
<dbReference type="AlphaFoldDB" id="A0A834XB58"/>